<dbReference type="PROSITE" id="PS51502">
    <property type="entry name" value="S_R_A_B_BARREL"/>
    <property type="match status" value="1"/>
</dbReference>
<protein>
    <submittedName>
        <fullName evidence="2">Dabb family protein</fullName>
    </submittedName>
</protein>
<name>A0A4S5BWW8_9BURK</name>
<dbReference type="InterPro" id="IPR011008">
    <property type="entry name" value="Dimeric_a/b-barrel"/>
</dbReference>
<dbReference type="SUPFAM" id="SSF54909">
    <property type="entry name" value="Dimeric alpha+beta barrel"/>
    <property type="match status" value="1"/>
</dbReference>
<dbReference type="Proteomes" id="UP000306236">
    <property type="component" value="Unassembled WGS sequence"/>
</dbReference>
<evidence type="ECO:0000259" key="1">
    <source>
        <dbReference type="PROSITE" id="PS51502"/>
    </source>
</evidence>
<keyword evidence="3" id="KW-1185">Reference proteome</keyword>
<evidence type="ECO:0000313" key="3">
    <source>
        <dbReference type="Proteomes" id="UP000306236"/>
    </source>
</evidence>
<gene>
    <name evidence="2" type="ORF">E8K88_05860</name>
</gene>
<comment type="caution">
    <text evidence="2">The sequence shown here is derived from an EMBL/GenBank/DDBJ whole genome shotgun (WGS) entry which is preliminary data.</text>
</comment>
<dbReference type="InterPro" id="IPR013097">
    <property type="entry name" value="Dabb"/>
</dbReference>
<dbReference type="Gene3D" id="3.30.70.100">
    <property type="match status" value="1"/>
</dbReference>
<proteinExistence type="predicted"/>
<dbReference type="EMBL" id="SSWX01000006">
    <property type="protein sequence ID" value="THJ34518.1"/>
    <property type="molecule type" value="Genomic_DNA"/>
</dbReference>
<dbReference type="AlphaFoldDB" id="A0A4S5BWW8"/>
<accession>A0A4S5BWW8</accession>
<evidence type="ECO:0000313" key="2">
    <source>
        <dbReference type="EMBL" id="THJ34518.1"/>
    </source>
</evidence>
<organism evidence="2 3">
    <name type="scientific">Lampropedia aestuarii</name>
    <dbReference type="NCBI Taxonomy" id="2562762"/>
    <lineage>
        <taxon>Bacteria</taxon>
        <taxon>Pseudomonadati</taxon>
        <taxon>Pseudomonadota</taxon>
        <taxon>Betaproteobacteria</taxon>
        <taxon>Burkholderiales</taxon>
        <taxon>Comamonadaceae</taxon>
        <taxon>Lampropedia</taxon>
    </lineage>
</organism>
<dbReference type="SMART" id="SM00886">
    <property type="entry name" value="Dabb"/>
    <property type="match status" value="1"/>
</dbReference>
<feature type="domain" description="Stress-response A/B barrel" evidence="1">
    <location>
        <begin position="2"/>
        <end position="94"/>
    </location>
</feature>
<dbReference type="OrthoDB" id="8664291at2"/>
<reference evidence="2 3" key="1">
    <citation type="submission" date="2019-04" db="EMBL/GenBank/DDBJ databases">
        <title>Lampropedia sp YIM MLB12 draf genome.</title>
        <authorList>
            <person name="Wang Y.-X."/>
        </authorList>
    </citation>
    <scope>NUCLEOTIDE SEQUENCE [LARGE SCALE GENOMIC DNA]</scope>
    <source>
        <strain evidence="2 3">YIM MLB12</strain>
    </source>
</reference>
<dbReference type="Pfam" id="PF07876">
    <property type="entry name" value="Dabb"/>
    <property type="match status" value="1"/>
</dbReference>
<sequence>MYMHIVMMEFTAAAGPEFFAQVQAFAKRILQECTGVQLYHFGANEADRSSGYSHAVVSVFESSAEHDRYQISPAHVEMKAYMGPFIQRIAVYDGGAL</sequence>